<proteinExistence type="predicted"/>
<name>A0A4Y4DQ45_GLUUR</name>
<dbReference type="EMBL" id="BJNY01000006">
    <property type="protein sequence ID" value="GED05715.1"/>
    <property type="molecule type" value="Genomic_DNA"/>
</dbReference>
<gene>
    <name evidence="2" type="ORF">AUR04nite_12470</name>
</gene>
<dbReference type="AlphaFoldDB" id="A0A4Y4DQ45"/>
<accession>A0A4Y4DQ45</accession>
<evidence type="ECO:0000313" key="2">
    <source>
        <dbReference type="EMBL" id="GED05715.1"/>
    </source>
</evidence>
<reference evidence="2 3" key="1">
    <citation type="submission" date="2019-06" db="EMBL/GenBank/DDBJ databases">
        <title>Whole genome shotgun sequence of Glutamicibacter uratoxydans NBRC 15515.</title>
        <authorList>
            <person name="Hosoyama A."/>
            <person name="Uohara A."/>
            <person name="Ohji S."/>
            <person name="Ichikawa N."/>
        </authorList>
    </citation>
    <scope>NUCLEOTIDE SEQUENCE [LARGE SCALE GENOMIC DNA]</scope>
    <source>
        <strain evidence="2 3">NBRC 15515</strain>
    </source>
</reference>
<keyword evidence="1" id="KW-0472">Membrane</keyword>
<keyword evidence="1" id="KW-0812">Transmembrane</keyword>
<evidence type="ECO:0000256" key="1">
    <source>
        <dbReference type="SAM" id="Phobius"/>
    </source>
</evidence>
<organism evidence="2 3">
    <name type="scientific">Glutamicibacter uratoxydans</name>
    <name type="common">Arthrobacter uratoxydans</name>
    <dbReference type="NCBI Taxonomy" id="43667"/>
    <lineage>
        <taxon>Bacteria</taxon>
        <taxon>Bacillati</taxon>
        <taxon>Actinomycetota</taxon>
        <taxon>Actinomycetes</taxon>
        <taxon>Micrococcales</taxon>
        <taxon>Micrococcaceae</taxon>
        <taxon>Glutamicibacter</taxon>
    </lineage>
</organism>
<sequence>MEETAAVASLGRLIDFATDAGLAGVELLIWILSISISSFAHKKRPTAVTDDERGLRVTDALSSGRQCLRLRA</sequence>
<comment type="caution">
    <text evidence="2">The sequence shown here is derived from an EMBL/GenBank/DDBJ whole genome shotgun (WGS) entry which is preliminary data.</text>
</comment>
<keyword evidence="1" id="KW-1133">Transmembrane helix</keyword>
<feature type="transmembrane region" description="Helical" evidence="1">
    <location>
        <begin position="20"/>
        <end position="40"/>
    </location>
</feature>
<dbReference type="Proteomes" id="UP000316612">
    <property type="component" value="Unassembled WGS sequence"/>
</dbReference>
<keyword evidence="3" id="KW-1185">Reference proteome</keyword>
<protein>
    <submittedName>
        <fullName evidence="2">Uncharacterized protein</fullName>
    </submittedName>
</protein>
<evidence type="ECO:0000313" key="3">
    <source>
        <dbReference type="Proteomes" id="UP000316612"/>
    </source>
</evidence>